<dbReference type="KEGG" id="pbr:PB2503_05842"/>
<dbReference type="HOGENOM" id="CLU_1873414_0_0_5"/>
<organism evidence="1 2">
    <name type="scientific">Parvularcula bermudensis (strain ATCC BAA-594 / HTCC2503 / KCTC 12087)</name>
    <dbReference type="NCBI Taxonomy" id="314260"/>
    <lineage>
        <taxon>Bacteria</taxon>
        <taxon>Pseudomonadati</taxon>
        <taxon>Pseudomonadota</taxon>
        <taxon>Alphaproteobacteria</taxon>
        <taxon>Parvularculales</taxon>
        <taxon>Parvularculaceae</taxon>
        <taxon>Parvularcula</taxon>
    </lineage>
</organism>
<sequence>MSRTIQVSTDVYAKIWASRQAGEETESAILGRILGCAPSKAVNGASARSDTGGVHDARNDVHFPEGFEIIRTYRRQEYRAVATQGAWLRSDTNERFPTLNQLNESIAAGPENVWNGNWKYRDPSSGKLVSIDAMRR</sequence>
<evidence type="ECO:0000313" key="2">
    <source>
        <dbReference type="Proteomes" id="UP000001302"/>
    </source>
</evidence>
<dbReference type="OrthoDB" id="7863085at2"/>
<proteinExistence type="predicted"/>
<dbReference type="EMBL" id="CP002156">
    <property type="protein sequence ID" value="ADM09239.1"/>
    <property type="molecule type" value="Genomic_DNA"/>
</dbReference>
<dbReference type="RefSeq" id="WP_013300213.1">
    <property type="nucleotide sequence ID" value="NC_014414.1"/>
</dbReference>
<reference evidence="1 2" key="2">
    <citation type="journal article" date="2011" name="J. Bacteriol.">
        <title>Complete genome sequence of strain HTCC2503T of Parvularcula bermudensis, the type species of the order "Parvularculales" in the class Alphaproteobacteria.</title>
        <authorList>
            <person name="Oh H.M."/>
            <person name="Kang I."/>
            <person name="Vergin K.L."/>
            <person name="Kang D."/>
            <person name="Rhee K.H."/>
            <person name="Giovannoni S.J."/>
            <person name="Cho J.C."/>
        </authorList>
    </citation>
    <scope>NUCLEOTIDE SEQUENCE [LARGE SCALE GENOMIC DNA]</scope>
    <source>
        <strain evidence="2">ATCC BAA-594 / HTCC2503 / KCTC 12087</strain>
    </source>
</reference>
<accession>E0TGZ9</accession>
<dbReference type="AlphaFoldDB" id="E0TGZ9"/>
<gene>
    <name evidence="1" type="ordered locus">PB2503_05842</name>
</gene>
<protein>
    <submittedName>
        <fullName evidence="1">Uncharacterized protein</fullName>
    </submittedName>
</protein>
<dbReference type="Proteomes" id="UP000001302">
    <property type="component" value="Chromosome"/>
</dbReference>
<keyword evidence="2" id="KW-1185">Reference proteome</keyword>
<name>E0TGZ9_PARBH</name>
<reference evidence="2" key="1">
    <citation type="submission" date="2010-08" db="EMBL/GenBank/DDBJ databases">
        <title>Genome sequence of Parvularcula bermudensis HTCC2503.</title>
        <authorList>
            <person name="Kang D.-M."/>
            <person name="Oh H.-M."/>
            <person name="Cho J.-C."/>
        </authorList>
    </citation>
    <scope>NUCLEOTIDE SEQUENCE [LARGE SCALE GENOMIC DNA]</scope>
    <source>
        <strain evidence="2">ATCC BAA-594 / HTCC2503 / KCTC 12087</strain>
    </source>
</reference>
<evidence type="ECO:0000313" key="1">
    <source>
        <dbReference type="EMBL" id="ADM09239.1"/>
    </source>
</evidence>
<dbReference type="STRING" id="314260.PB2503_05842"/>